<proteinExistence type="inferred from homology"/>
<dbReference type="Pfam" id="PF09084">
    <property type="entry name" value="NMT1"/>
    <property type="match status" value="1"/>
</dbReference>
<keyword evidence="3 4" id="KW-0732">Signal</keyword>
<dbReference type="Proteomes" id="UP000198923">
    <property type="component" value="Unassembled WGS sequence"/>
</dbReference>
<evidence type="ECO:0000313" key="7">
    <source>
        <dbReference type="Proteomes" id="UP000198923"/>
    </source>
</evidence>
<name>A0A1G8FPU4_9ACTN</name>
<feature type="chain" id="PRO_5011438156" evidence="4">
    <location>
        <begin position="32"/>
        <end position="327"/>
    </location>
</feature>
<evidence type="ECO:0000256" key="4">
    <source>
        <dbReference type="SAM" id="SignalP"/>
    </source>
</evidence>
<reference evidence="6 7" key="1">
    <citation type="submission" date="2016-10" db="EMBL/GenBank/DDBJ databases">
        <authorList>
            <person name="de Groot N.N."/>
        </authorList>
    </citation>
    <scope>NUCLEOTIDE SEQUENCE [LARGE SCALE GENOMIC DNA]</scope>
    <source>
        <strain evidence="6 7">CPCC 201354</strain>
    </source>
</reference>
<evidence type="ECO:0000313" key="6">
    <source>
        <dbReference type="EMBL" id="SDH84182.1"/>
    </source>
</evidence>
<keyword evidence="7" id="KW-1185">Reference proteome</keyword>
<comment type="similarity">
    <text evidence="2">Belongs to the bacterial solute-binding protein SsuA/TauA family.</text>
</comment>
<evidence type="ECO:0000259" key="5">
    <source>
        <dbReference type="Pfam" id="PF09084"/>
    </source>
</evidence>
<organism evidence="6 7">
    <name type="scientific">Sinosporangium album</name>
    <dbReference type="NCBI Taxonomy" id="504805"/>
    <lineage>
        <taxon>Bacteria</taxon>
        <taxon>Bacillati</taxon>
        <taxon>Actinomycetota</taxon>
        <taxon>Actinomycetes</taxon>
        <taxon>Streptosporangiales</taxon>
        <taxon>Streptosporangiaceae</taxon>
        <taxon>Sinosporangium</taxon>
    </lineage>
</organism>
<dbReference type="RefSeq" id="WP_093172937.1">
    <property type="nucleotide sequence ID" value="NZ_FNCN01000024.1"/>
</dbReference>
<sequence length="327" mass="35081">MKTMALKAARIAVVIAAAASLAACGSSDSTADDGLDTVKIGQFPGIVTNSQVWLGGDEFYGTFKKHGLKVEIVPGSPQISTAQLVSGEVDIVASNALSVYSLRDKGENVKLLSKLSTNLQIMLARSDQKIEPGDFAALKGKRIGVLGLNNQATVQAMLVGHGVDPSSITFTIVPDDPTGRSLLKAKEFDFYVTIEPGASAAVTEGFARVWMDFRTPAAGDLQKQPNVMLFAKSSWLDQNKDVAKRVQQAVQETIDTAKADPTKAVDLIVKGLPDGDTAAIRRLAPEEIKTWAGPVTQEDITLLNQIYVKAAKLAKKDEKFEEIVWQP</sequence>
<feature type="signal peptide" evidence="4">
    <location>
        <begin position="1"/>
        <end position="31"/>
    </location>
</feature>
<dbReference type="PANTHER" id="PTHR30024">
    <property type="entry name" value="ALIPHATIC SULFONATES-BINDING PROTEIN-RELATED"/>
    <property type="match status" value="1"/>
</dbReference>
<evidence type="ECO:0000256" key="2">
    <source>
        <dbReference type="ARBA" id="ARBA00010742"/>
    </source>
</evidence>
<evidence type="ECO:0000256" key="1">
    <source>
        <dbReference type="ARBA" id="ARBA00004418"/>
    </source>
</evidence>
<feature type="domain" description="SsuA/THI5-like" evidence="5">
    <location>
        <begin position="62"/>
        <end position="264"/>
    </location>
</feature>
<dbReference type="PANTHER" id="PTHR30024:SF47">
    <property type="entry name" value="TAURINE-BINDING PERIPLASMIC PROTEIN"/>
    <property type="match status" value="1"/>
</dbReference>
<dbReference type="SUPFAM" id="SSF53850">
    <property type="entry name" value="Periplasmic binding protein-like II"/>
    <property type="match status" value="1"/>
</dbReference>
<accession>A0A1G8FPU4</accession>
<dbReference type="STRING" id="504805.SAMN05421505_12435"/>
<gene>
    <name evidence="6" type="ORF">SAMN05421505_12435</name>
</gene>
<evidence type="ECO:0000256" key="3">
    <source>
        <dbReference type="ARBA" id="ARBA00022729"/>
    </source>
</evidence>
<comment type="subcellular location">
    <subcellularLocation>
        <location evidence="1">Periplasm</location>
    </subcellularLocation>
</comment>
<dbReference type="EMBL" id="FNCN01000024">
    <property type="protein sequence ID" value="SDH84182.1"/>
    <property type="molecule type" value="Genomic_DNA"/>
</dbReference>
<dbReference type="OrthoDB" id="9806288at2"/>
<dbReference type="GO" id="GO:0042597">
    <property type="term" value="C:periplasmic space"/>
    <property type="evidence" value="ECO:0007669"/>
    <property type="project" value="UniProtKB-SubCell"/>
</dbReference>
<dbReference type="AlphaFoldDB" id="A0A1G8FPU4"/>
<dbReference type="InterPro" id="IPR015168">
    <property type="entry name" value="SsuA/THI5"/>
</dbReference>
<protein>
    <submittedName>
        <fullName evidence="6">ABC-type nitrate/sulfonate/bicarbonate transport system, substrate-binding protein</fullName>
    </submittedName>
</protein>
<dbReference type="Gene3D" id="3.40.190.10">
    <property type="entry name" value="Periplasmic binding protein-like II"/>
    <property type="match status" value="2"/>
</dbReference>
<dbReference type="PROSITE" id="PS51257">
    <property type="entry name" value="PROKAR_LIPOPROTEIN"/>
    <property type="match status" value="1"/>
</dbReference>